<evidence type="ECO:0000256" key="1">
    <source>
        <dbReference type="SAM" id="MobiDB-lite"/>
    </source>
</evidence>
<dbReference type="InterPro" id="IPR018253">
    <property type="entry name" value="DnaJ_domain_CS"/>
</dbReference>
<accession>A0A6A5TXM2</accession>
<dbReference type="InterPro" id="IPR056453">
    <property type="entry name" value="HTH_DNAJC9"/>
</dbReference>
<dbReference type="GO" id="GO:0005737">
    <property type="term" value="C:cytoplasm"/>
    <property type="evidence" value="ECO:0007669"/>
    <property type="project" value="TreeGrafter"/>
</dbReference>
<dbReference type="AlphaFoldDB" id="A0A6A5TXM2"/>
<reference evidence="3" key="1">
    <citation type="journal article" date="2020" name="Stud. Mycol.">
        <title>101 Dothideomycetes genomes: a test case for predicting lifestyles and emergence of pathogens.</title>
        <authorList>
            <person name="Haridas S."/>
            <person name="Albert R."/>
            <person name="Binder M."/>
            <person name="Bloem J."/>
            <person name="Labutti K."/>
            <person name="Salamov A."/>
            <person name="Andreopoulos B."/>
            <person name="Baker S."/>
            <person name="Barry K."/>
            <person name="Bills G."/>
            <person name="Bluhm B."/>
            <person name="Cannon C."/>
            <person name="Castanera R."/>
            <person name="Culley D."/>
            <person name="Daum C."/>
            <person name="Ezra D."/>
            <person name="Gonzalez J."/>
            <person name="Henrissat B."/>
            <person name="Kuo A."/>
            <person name="Liang C."/>
            <person name="Lipzen A."/>
            <person name="Lutzoni F."/>
            <person name="Magnuson J."/>
            <person name="Mondo S."/>
            <person name="Nolan M."/>
            <person name="Ohm R."/>
            <person name="Pangilinan J."/>
            <person name="Park H.-J."/>
            <person name="Ramirez L."/>
            <person name="Alfaro M."/>
            <person name="Sun H."/>
            <person name="Tritt A."/>
            <person name="Yoshinaga Y."/>
            <person name="Zwiers L.-H."/>
            <person name="Turgeon B."/>
            <person name="Goodwin S."/>
            <person name="Spatafora J."/>
            <person name="Crous P."/>
            <person name="Grigoriev I."/>
        </authorList>
    </citation>
    <scope>NUCLEOTIDE SEQUENCE</scope>
    <source>
        <strain evidence="3">CBS 675.92</strain>
    </source>
</reference>
<evidence type="ECO:0000259" key="2">
    <source>
        <dbReference type="PROSITE" id="PS50076"/>
    </source>
</evidence>
<evidence type="ECO:0000313" key="3">
    <source>
        <dbReference type="EMBL" id="KAF1957084.1"/>
    </source>
</evidence>
<evidence type="ECO:0000313" key="4">
    <source>
        <dbReference type="Proteomes" id="UP000800035"/>
    </source>
</evidence>
<protein>
    <submittedName>
        <fullName evidence="3">DnaJ-domain-containing protein</fullName>
    </submittedName>
</protein>
<dbReference type="PROSITE" id="PS50076">
    <property type="entry name" value="DNAJ_2"/>
    <property type="match status" value="1"/>
</dbReference>
<dbReference type="EMBL" id="ML976990">
    <property type="protein sequence ID" value="KAF1957084.1"/>
    <property type="molecule type" value="Genomic_DNA"/>
</dbReference>
<feature type="compositionally biased region" description="Acidic residues" evidence="1">
    <location>
        <begin position="328"/>
        <end position="349"/>
    </location>
</feature>
<feature type="compositionally biased region" description="Basic and acidic residues" evidence="1">
    <location>
        <begin position="200"/>
        <end position="233"/>
    </location>
</feature>
<feature type="compositionally biased region" description="Basic and acidic residues" evidence="1">
    <location>
        <begin position="1"/>
        <end position="19"/>
    </location>
</feature>
<dbReference type="Pfam" id="PF23302">
    <property type="entry name" value="HTH_DNAJC9"/>
    <property type="match status" value="1"/>
</dbReference>
<dbReference type="FunFam" id="1.10.287.110:FF:000110">
    <property type="entry name" value="DnaJ domain protein (AFU_orthologue AFUA_2G13210)"/>
    <property type="match status" value="1"/>
</dbReference>
<dbReference type="CDD" id="cd06257">
    <property type="entry name" value="DnaJ"/>
    <property type="match status" value="1"/>
</dbReference>
<dbReference type="PROSITE" id="PS00636">
    <property type="entry name" value="DNAJ_1"/>
    <property type="match status" value="1"/>
</dbReference>
<feature type="region of interest" description="Disordered" evidence="1">
    <location>
        <begin position="1"/>
        <end position="36"/>
    </location>
</feature>
<dbReference type="Gene3D" id="1.10.287.110">
    <property type="entry name" value="DnaJ domain"/>
    <property type="match status" value="1"/>
</dbReference>
<dbReference type="GO" id="GO:0031072">
    <property type="term" value="F:heat shock protein binding"/>
    <property type="evidence" value="ECO:0007669"/>
    <property type="project" value="TreeGrafter"/>
</dbReference>
<feature type="region of interest" description="Disordered" evidence="1">
    <location>
        <begin position="200"/>
        <end position="368"/>
    </location>
</feature>
<dbReference type="InterPro" id="IPR036869">
    <property type="entry name" value="J_dom_sf"/>
</dbReference>
<organism evidence="3 4">
    <name type="scientific">Byssothecium circinans</name>
    <dbReference type="NCBI Taxonomy" id="147558"/>
    <lineage>
        <taxon>Eukaryota</taxon>
        <taxon>Fungi</taxon>
        <taxon>Dikarya</taxon>
        <taxon>Ascomycota</taxon>
        <taxon>Pezizomycotina</taxon>
        <taxon>Dothideomycetes</taxon>
        <taxon>Pleosporomycetidae</taxon>
        <taxon>Pleosporales</taxon>
        <taxon>Massarineae</taxon>
        <taxon>Massarinaceae</taxon>
        <taxon>Byssothecium</taxon>
    </lineage>
</organism>
<gene>
    <name evidence="3" type="ORF">CC80DRAFT_444531</name>
</gene>
<feature type="compositionally biased region" description="Basic and acidic residues" evidence="1">
    <location>
        <begin position="318"/>
        <end position="327"/>
    </location>
</feature>
<dbReference type="Proteomes" id="UP000800035">
    <property type="component" value="Unassembled WGS sequence"/>
</dbReference>
<dbReference type="PANTHER" id="PTHR44144:SF1">
    <property type="entry name" value="DNAJ HOMOLOG SUBFAMILY C MEMBER 9"/>
    <property type="match status" value="1"/>
</dbReference>
<dbReference type="InterPro" id="IPR001623">
    <property type="entry name" value="DnaJ_domain"/>
</dbReference>
<keyword evidence="4" id="KW-1185">Reference proteome</keyword>
<feature type="compositionally biased region" description="Basic residues" evidence="1">
    <location>
        <begin position="354"/>
        <end position="368"/>
    </location>
</feature>
<feature type="compositionally biased region" description="Low complexity" evidence="1">
    <location>
        <begin position="234"/>
        <end position="245"/>
    </location>
</feature>
<dbReference type="InterPro" id="IPR052594">
    <property type="entry name" value="J_domain-containing_protein"/>
</dbReference>
<proteinExistence type="predicted"/>
<feature type="compositionally biased region" description="Acidic residues" evidence="1">
    <location>
        <begin position="20"/>
        <end position="30"/>
    </location>
</feature>
<dbReference type="SUPFAM" id="SSF46565">
    <property type="entry name" value="Chaperone J-domain"/>
    <property type="match status" value="1"/>
</dbReference>
<dbReference type="OrthoDB" id="110024at2759"/>
<sequence>MARKTKQEREQRKFNHEFINDDSEDIEGEDGPPVVDPYAVLELDKDATDDDVKKAYRKMALKHHPDKAPADEKEAANTKFQEIAFAYAILSDDRRRKRYDLTGSTAEVLEDDDEFDWLSFYRTQFENVVNEDNIKQISNEYKGSEKEKHDLLAAYTKYKGRLDAIYESVLLSDVLEDDDRFRQIIDEAISLGSVESYEAYERDNNDEAREKVKQRERKRREDWDRREAEKEARAGAASSSRQTNGKAKKAKKNEGAGGSMADLAAMIQQRQKARQGNFFDNLEAKYAGTSGRGNKRGSPMDGPSEEAFVAMGARKKSRTSERAKKAGDEEEDDGDEVDMEEEDIEESEDEAPKKRGKGRKLRRGRAKV</sequence>
<dbReference type="SMART" id="SM00271">
    <property type="entry name" value="DnaJ"/>
    <property type="match status" value="1"/>
</dbReference>
<dbReference type="GO" id="GO:0005634">
    <property type="term" value="C:nucleus"/>
    <property type="evidence" value="ECO:0007669"/>
    <property type="project" value="TreeGrafter"/>
</dbReference>
<name>A0A6A5TXM2_9PLEO</name>
<dbReference type="PANTHER" id="PTHR44144">
    <property type="entry name" value="DNAJ HOMOLOG SUBFAMILY C MEMBER 9"/>
    <property type="match status" value="1"/>
</dbReference>
<dbReference type="PRINTS" id="PR00625">
    <property type="entry name" value="JDOMAIN"/>
</dbReference>
<dbReference type="Pfam" id="PF00226">
    <property type="entry name" value="DnaJ"/>
    <property type="match status" value="1"/>
</dbReference>
<feature type="domain" description="J" evidence="2">
    <location>
        <begin position="36"/>
        <end position="103"/>
    </location>
</feature>